<feature type="binding site" evidence="12">
    <location>
        <position position="386"/>
    </location>
    <ligand>
        <name>Zn(2+)</name>
        <dbReference type="ChEBI" id="CHEBI:29105"/>
        <label>2</label>
    </ligand>
</feature>
<evidence type="ECO:0000313" key="15">
    <source>
        <dbReference type="EMBL" id="HIV98538.1"/>
    </source>
</evidence>
<dbReference type="CDD" id="cd17929">
    <property type="entry name" value="DEXHc_priA"/>
    <property type="match status" value="1"/>
</dbReference>
<dbReference type="GO" id="GO:0006310">
    <property type="term" value="P:DNA recombination"/>
    <property type="evidence" value="ECO:0007669"/>
    <property type="project" value="InterPro"/>
</dbReference>
<feature type="binding site" evidence="12">
    <location>
        <position position="402"/>
    </location>
    <ligand>
        <name>Zn(2+)</name>
        <dbReference type="ChEBI" id="CHEBI:29105"/>
        <label>1</label>
    </ligand>
</feature>
<dbReference type="Proteomes" id="UP000823936">
    <property type="component" value="Unassembled WGS sequence"/>
</dbReference>
<organism evidence="15 16">
    <name type="scientific">Candidatus Ornithospirochaeta avicola</name>
    <dbReference type="NCBI Taxonomy" id="2840896"/>
    <lineage>
        <taxon>Bacteria</taxon>
        <taxon>Pseudomonadati</taxon>
        <taxon>Spirochaetota</taxon>
        <taxon>Spirochaetia</taxon>
        <taxon>Spirochaetales</taxon>
        <taxon>Spirochaetaceae</taxon>
        <taxon>Spirochaetaceae incertae sedis</taxon>
        <taxon>Candidatus Ornithospirochaeta</taxon>
    </lineage>
</organism>
<evidence type="ECO:0000313" key="16">
    <source>
        <dbReference type="Proteomes" id="UP000823936"/>
    </source>
</evidence>
<proteinExistence type="inferred from homology"/>
<reference evidence="15" key="1">
    <citation type="journal article" date="2021" name="PeerJ">
        <title>Extensive microbial diversity within the chicken gut microbiome revealed by metagenomics and culture.</title>
        <authorList>
            <person name="Gilroy R."/>
            <person name="Ravi A."/>
            <person name="Getino M."/>
            <person name="Pursley I."/>
            <person name="Horton D.L."/>
            <person name="Alikhan N.F."/>
            <person name="Baker D."/>
            <person name="Gharbi K."/>
            <person name="Hall N."/>
            <person name="Watson M."/>
            <person name="Adriaenssens E.M."/>
            <person name="Foster-Nyarko E."/>
            <person name="Jarju S."/>
            <person name="Secka A."/>
            <person name="Antonio M."/>
            <person name="Oren A."/>
            <person name="Chaudhuri R.R."/>
            <person name="La Ragione R."/>
            <person name="Hildebrand F."/>
            <person name="Pallen M.J."/>
        </authorList>
    </citation>
    <scope>NUCLEOTIDE SEQUENCE</scope>
    <source>
        <strain evidence="15">Gambia11-129</strain>
    </source>
</reference>
<dbReference type="FunFam" id="3.40.50.300:FF:000489">
    <property type="entry name" value="Primosome assembly protein PriA"/>
    <property type="match status" value="1"/>
</dbReference>
<comment type="caution">
    <text evidence="15">The sequence shown here is derived from an EMBL/GenBank/DDBJ whole genome shotgun (WGS) entry which is preliminary data.</text>
</comment>
<evidence type="ECO:0000259" key="13">
    <source>
        <dbReference type="PROSITE" id="PS51192"/>
    </source>
</evidence>
<dbReference type="InterPro" id="IPR041236">
    <property type="entry name" value="PriA_C"/>
</dbReference>
<dbReference type="GO" id="GO:0006302">
    <property type="term" value="P:double-strand break repair"/>
    <property type="evidence" value="ECO:0007669"/>
    <property type="project" value="InterPro"/>
</dbReference>
<evidence type="ECO:0000256" key="1">
    <source>
        <dbReference type="ARBA" id="ARBA00022515"/>
    </source>
</evidence>
<dbReference type="Gene3D" id="3.40.1440.60">
    <property type="entry name" value="PriA, 3(prime) DNA-binding domain"/>
    <property type="match status" value="1"/>
</dbReference>
<gene>
    <name evidence="12 15" type="primary">priA</name>
    <name evidence="15" type="ORF">IAB12_02010</name>
</gene>
<keyword evidence="8 12" id="KW-0067">ATP-binding</keyword>
<feature type="binding site" evidence="12">
    <location>
        <position position="359"/>
    </location>
    <ligand>
        <name>Zn(2+)</name>
        <dbReference type="ChEBI" id="CHEBI:29105"/>
        <label>1</label>
    </ligand>
</feature>
<keyword evidence="9 12" id="KW-0238">DNA-binding</keyword>
<dbReference type="EMBL" id="DXHU01000006">
    <property type="protein sequence ID" value="HIV98538.1"/>
    <property type="molecule type" value="Genomic_DNA"/>
</dbReference>
<evidence type="ECO:0000256" key="5">
    <source>
        <dbReference type="ARBA" id="ARBA00022801"/>
    </source>
</evidence>
<evidence type="ECO:0000256" key="12">
    <source>
        <dbReference type="HAMAP-Rule" id="MF_00983"/>
    </source>
</evidence>
<protein>
    <recommendedName>
        <fullName evidence="12">Replication restart protein PriA</fullName>
    </recommendedName>
    <alternativeName>
        <fullName evidence="12">ATP-dependent DNA helicase PriA</fullName>
        <ecNumber evidence="12">5.6.2.4</ecNumber>
    </alternativeName>
    <alternativeName>
        <fullName evidence="12">DNA 3'-5' helicase PriA</fullName>
    </alternativeName>
</protein>
<dbReference type="Pfam" id="PF18319">
    <property type="entry name" value="Zn_ribbon_PriA"/>
    <property type="match status" value="1"/>
</dbReference>
<dbReference type="InterPro" id="IPR027417">
    <property type="entry name" value="P-loop_NTPase"/>
</dbReference>
<dbReference type="HAMAP" id="MF_00983">
    <property type="entry name" value="PriA"/>
    <property type="match status" value="1"/>
</dbReference>
<comment type="catalytic activity">
    <reaction evidence="12">
        <text>Couples ATP hydrolysis with the unwinding of duplex DNA by translocating in the 3'-5' direction.</text>
        <dbReference type="EC" id="5.6.2.4"/>
    </reaction>
</comment>
<comment type="cofactor">
    <cofactor evidence="12">
        <name>Zn(2+)</name>
        <dbReference type="ChEBI" id="CHEBI:29105"/>
    </cofactor>
    <text evidence="12">Binds 2 zinc ions per subunit.</text>
</comment>
<feature type="binding site" evidence="12">
    <location>
        <position position="399"/>
    </location>
    <ligand>
        <name>Zn(2+)</name>
        <dbReference type="ChEBI" id="CHEBI:29105"/>
        <label>1</label>
    </ligand>
</feature>
<dbReference type="Pfam" id="PF00271">
    <property type="entry name" value="Helicase_C"/>
    <property type="match status" value="1"/>
</dbReference>
<dbReference type="InterPro" id="IPR041222">
    <property type="entry name" value="PriA_3primeBD"/>
</dbReference>
<dbReference type="PROSITE" id="PS51192">
    <property type="entry name" value="HELICASE_ATP_BIND_1"/>
    <property type="match status" value="1"/>
</dbReference>
<dbReference type="InterPro" id="IPR001650">
    <property type="entry name" value="Helicase_C-like"/>
</dbReference>
<dbReference type="Gene3D" id="3.40.50.300">
    <property type="entry name" value="P-loop containing nucleotide triphosphate hydrolases"/>
    <property type="match status" value="2"/>
</dbReference>
<comment type="similarity">
    <text evidence="12">Belongs to the helicase family. PriA subfamily.</text>
</comment>
<dbReference type="Pfam" id="PF18074">
    <property type="entry name" value="PriA_C"/>
    <property type="match status" value="1"/>
</dbReference>
<keyword evidence="2 12" id="KW-0235">DNA replication</keyword>
<dbReference type="SMART" id="SM00487">
    <property type="entry name" value="DEXDc"/>
    <property type="match status" value="1"/>
</dbReference>
<dbReference type="Pfam" id="PF00270">
    <property type="entry name" value="DEAD"/>
    <property type="match status" value="1"/>
</dbReference>
<dbReference type="InterPro" id="IPR005259">
    <property type="entry name" value="PriA"/>
</dbReference>
<dbReference type="InterPro" id="IPR040498">
    <property type="entry name" value="PriA_CRR"/>
</dbReference>
<keyword evidence="3 12" id="KW-0479">Metal-binding</keyword>
<keyword evidence="4 12" id="KW-0547">Nucleotide-binding</keyword>
<dbReference type="EC" id="5.6.2.4" evidence="12"/>
<dbReference type="GO" id="GO:1990077">
    <property type="term" value="C:primosome complex"/>
    <property type="evidence" value="ECO:0007669"/>
    <property type="project" value="UniProtKB-UniRule"/>
</dbReference>
<comment type="function">
    <text evidence="12">Initiates the restart of stalled replication forks, which reloads the replicative helicase on sites other than the origin of replication. Recognizes and binds to abandoned replication forks and remodels them to uncover a helicase loading site. Promotes assembly of the primosome at these replication forks.</text>
</comment>
<keyword evidence="7 12" id="KW-0862">Zinc</keyword>
<sequence length="655" mass="73970">MKYLLVALPTPALTSLFTYKYEGNESALFKRVAVPFGSRKMTGIVIEESDSADPSIEYRMIDRIIDKSPIINEESLYIAKRMKSIYMSNIGVNLSLMVPGAKKEANETPPFSDSCDFERIENLSEDQKHAIESILNGIKENKRLFYLAGVTGSGKSEVYLRLAENVIRNGRQVLYLVPEITLSEQIKDSVSKRFSSRVRIIHSSLTPSERLKALMDIKRGDADILIGARSAVFAPFSNLGLIILDEEHENTYKSQNAPRYHARQIAQMRSEYSSIPLVMGSATPSFESYHLMKKGLIRRIDMPHRVGEGHFPSIRIVDMRNEKGNISKALYDAMKKELDEKKGVILFLNRRGYSNSIMCSTCSSVIKCPNCSVSMTYHKDKGRLLCHTCGKSIPLVHSCPSCGSMDLISTGSGTERIEEELMNLFPLKRIKRLDSDSAKGKSYIKDTLKAFERGEIDILLGTQMIAKGLNFPLVTLVGVINADTSLFSPDFRANERTFDLLQQVAGRVGRYRNDGHVIIQTTQITNPAIRAVEMNDQEAFYSEELEMRRMVSFPPFSRLVNLTVRSRIRECAEKEAERIESELSVLLESIKGVDVYSAGEALIEKKKGYYRYHLLLRSEGRSFKNMLEILSSFFSSYKAARNTYLEIDTDPVDIT</sequence>
<evidence type="ECO:0000256" key="2">
    <source>
        <dbReference type="ARBA" id="ARBA00022705"/>
    </source>
</evidence>
<evidence type="ECO:0000256" key="8">
    <source>
        <dbReference type="ARBA" id="ARBA00022840"/>
    </source>
</evidence>
<reference evidence="15" key="2">
    <citation type="submission" date="2021-04" db="EMBL/GenBank/DDBJ databases">
        <authorList>
            <person name="Gilroy R."/>
        </authorList>
    </citation>
    <scope>NUCLEOTIDE SEQUENCE</scope>
    <source>
        <strain evidence="15">Gambia11-129</strain>
    </source>
</reference>
<dbReference type="GO" id="GO:0043138">
    <property type="term" value="F:3'-5' DNA helicase activity"/>
    <property type="evidence" value="ECO:0007669"/>
    <property type="project" value="UniProtKB-EC"/>
</dbReference>
<feature type="domain" description="Helicase C-terminal" evidence="14">
    <location>
        <begin position="394"/>
        <end position="551"/>
    </location>
</feature>
<dbReference type="InterPro" id="IPR042115">
    <property type="entry name" value="PriA_3primeBD_sf"/>
</dbReference>
<dbReference type="GO" id="GO:0008270">
    <property type="term" value="F:zinc ion binding"/>
    <property type="evidence" value="ECO:0007669"/>
    <property type="project" value="UniProtKB-UniRule"/>
</dbReference>
<comment type="subunit">
    <text evidence="12">Component of the replication restart primosome.</text>
</comment>
<dbReference type="GO" id="GO:0006270">
    <property type="term" value="P:DNA replication initiation"/>
    <property type="evidence" value="ECO:0007669"/>
    <property type="project" value="TreeGrafter"/>
</dbReference>
<dbReference type="InterPro" id="IPR011545">
    <property type="entry name" value="DEAD/DEAH_box_helicase_dom"/>
</dbReference>
<evidence type="ECO:0000256" key="10">
    <source>
        <dbReference type="ARBA" id="ARBA00023235"/>
    </source>
</evidence>
<dbReference type="GO" id="GO:0006269">
    <property type="term" value="P:DNA replication, synthesis of primer"/>
    <property type="evidence" value="ECO:0007669"/>
    <property type="project" value="UniProtKB-KW"/>
</dbReference>
<evidence type="ECO:0000256" key="7">
    <source>
        <dbReference type="ARBA" id="ARBA00022833"/>
    </source>
</evidence>
<dbReference type="NCBIfam" id="TIGR00595">
    <property type="entry name" value="priA"/>
    <property type="match status" value="1"/>
</dbReference>
<keyword evidence="10 12" id="KW-0413">Isomerase</keyword>
<dbReference type="SMART" id="SM00490">
    <property type="entry name" value="HELICc"/>
    <property type="match status" value="1"/>
</dbReference>
<comment type="catalytic activity">
    <reaction evidence="11 12">
        <text>ATP + H2O = ADP + phosphate + H(+)</text>
        <dbReference type="Rhea" id="RHEA:13065"/>
        <dbReference type="ChEBI" id="CHEBI:15377"/>
        <dbReference type="ChEBI" id="CHEBI:15378"/>
        <dbReference type="ChEBI" id="CHEBI:30616"/>
        <dbReference type="ChEBI" id="CHEBI:43474"/>
        <dbReference type="ChEBI" id="CHEBI:456216"/>
        <dbReference type="EC" id="5.6.2.4"/>
    </reaction>
</comment>
<dbReference type="Pfam" id="PF17764">
    <property type="entry name" value="PriA_3primeBD"/>
    <property type="match status" value="1"/>
</dbReference>
<keyword evidence="5 12" id="KW-0378">Hydrolase</keyword>
<evidence type="ECO:0000259" key="14">
    <source>
        <dbReference type="PROSITE" id="PS51194"/>
    </source>
</evidence>
<dbReference type="AlphaFoldDB" id="A0A9D1PS35"/>
<dbReference type="GO" id="GO:0003677">
    <property type="term" value="F:DNA binding"/>
    <property type="evidence" value="ECO:0007669"/>
    <property type="project" value="UniProtKB-UniRule"/>
</dbReference>
<evidence type="ECO:0000256" key="6">
    <source>
        <dbReference type="ARBA" id="ARBA00022806"/>
    </source>
</evidence>
<dbReference type="PANTHER" id="PTHR30580:SF0">
    <property type="entry name" value="PRIMOSOMAL PROTEIN N"/>
    <property type="match status" value="1"/>
</dbReference>
<feature type="binding site" evidence="12">
    <location>
        <position position="389"/>
    </location>
    <ligand>
        <name>Zn(2+)</name>
        <dbReference type="ChEBI" id="CHEBI:29105"/>
        <label>2</label>
    </ligand>
</feature>
<feature type="binding site" evidence="12">
    <location>
        <position position="362"/>
    </location>
    <ligand>
        <name>Zn(2+)</name>
        <dbReference type="ChEBI" id="CHEBI:29105"/>
        <label>1</label>
    </ligand>
</feature>
<dbReference type="PANTHER" id="PTHR30580">
    <property type="entry name" value="PRIMOSOMAL PROTEIN N"/>
    <property type="match status" value="1"/>
</dbReference>
<feature type="binding site" evidence="12">
    <location>
        <position position="368"/>
    </location>
    <ligand>
        <name>Zn(2+)</name>
        <dbReference type="ChEBI" id="CHEBI:29105"/>
        <label>2</label>
    </ligand>
</feature>
<name>A0A9D1PS35_9SPIO</name>
<dbReference type="GO" id="GO:0005524">
    <property type="term" value="F:ATP binding"/>
    <property type="evidence" value="ECO:0007669"/>
    <property type="project" value="UniProtKB-UniRule"/>
</dbReference>
<dbReference type="GO" id="GO:0016787">
    <property type="term" value="F:hydrolase activity"/>
    <property type="evidence" value="ECO:0007669"/>
    <property type="project" value="UniProtKB-KW"/>
</dbReference>
<feature type="domain" description="Helicase ATP-binding" evidence="13">
    <location>
        <begin position="136"/>
        <end position="302"/>
    </location>
</feature>
<accession>A0A9D1PS35</accession>
<evidence type="ECO:0000256" key="9">
    <source>
        <dbReference type="ARBA" id="ARBA00023125"/>
    </source>
</evidence>
<dbReference type="SUPFAM" id="SSF52540">
    <property type="entry name" value="P-loop containing nucleoside triphosphate hydrolases"/>
    <property type="match status" value="2"/>
</dbReference>
<evidence type="ECO:0000256" key="3">
    <source>
        <dbReference type="ARBA" id="ARBA00022723"/>
    </source>
</evidence>
<dbReference type="InterPro" id="IPR014001">
    <property type="entry name" value="Helicase_ATP-bd"/>
</dbReference>
<dbReference type="PROSITE" id="PS51194">
    <property type="entry name" value="HELICASE_CTER"/>
    <property type="match status" value="1"/>
</dbReference>
<keyword evidence="1 12" id="KW-0639">Primosome</keyword>
<keyword evidence="6 12" id="KW-0347">Helicase</keyword>
<feature type="binding site" evidence="12">
    <location>
        <position position="371"/>
    </location>
    <ligand>
        <name>Zn(2+)</name>
        <dbReference type="ChEBI" id="CHEBI:29105"/>
        <label>2</label>
    </ligand>
</feature>
<evidence type="ECO:0000256" key="11">
    <source>
        <dbReference type="ARBA" id="ARBA00048988"/>
    </source>
</evidence>
<dbReference type="CDD" id="cd18804">
    <property type="entry name" value="SF2_C_priA"/>
    <property type="match status" value="1"/>
</dbReference>
<evidence type="ECO:0000256" key="4">
    <source>
        <dbReference type="ARBA" id="ARBA00022741"/>
    </source>
</evidence>